<dbReference type="EMBL" id="MBTF01000036">
    <property type="protein sequence ID" value="OOQ57376.1"/>
    <property type="molecule type" value="Genomic_DNA"/>
</dbReference>
<dbReference type="RefSeq" id="WP_078350673.1">
    <property type="nucleotide sequence ID" value="NZ_MBTF01000036.1"/>
</dbReference>
<proteinExistence type="predicted"/>
<name>A0A1S9P8T0_9SPHI</name>
<keyword evidence="3" id="KW-1185">Reference proteome</keyword>
<dbReference type="Pfam" id="PF21806">
    <property type="entry name" value="DUF6879"/>
    <property type="match status" value="1"/>
</dbReference>
<dbReference type="InterPro" id="IPR049244">
    <property type="entry name" value="DUF6879"/>
</dbReference>
<accession>A0A1S9P8T0</accession>
<dbReference type="Proteomes" id="UP000189739">
    <property type="component" value="Unassembled WGS sequence"/>
</dbReference>
<organism evidence="2 3">
    <name type="scientific">Mucilaginibacter pedocola</name>
    <dbReference type="NCBI Taxonomy" id="1792845"/>
    <lineage>
        <taxon>Bacteria</taxon>
        <taxon>Pseudomonadati</taxon>
        <taxon>Bacteroidota</taxon>
        <taxon>Sphingobacteriia</taxon>
        <taxon>Sphingobacteriales</taxon>
        <taxon>Sphingobacteriaceae</taxon>
        <taxon>Mucilaginibacter</taxon>
    </lineage>
</organism>
<dbReference type="AlphaFoldDB" id="A0A1S9P8T0"/>
<protein>
    <recommendedName>
        <fullName evidence="1">DUF6879 domain-containing protein</fullName>
    </recommendedName>
</protein>
<evidence type="ECO:0000313" key="2">
    <source>
        <dbReference type="EMBL" id="OOQ57376.1"/>
    </source>
</evidence>
<sequence length="190" mass="22725">MKYLSPKEFDAKFDELYSNIKSSFLKLETREEYNEYDETEWNSVPPIRIHDIIMKAQEALMKFKDEDKELVERGVVLKRVRVLRYPLNKYCLRQFSSYRISQDNGEKIYIMDNEKKLDEISEGQIRDFVIFDEQAVLLHQYEDNNFVGGTLFETESEVEPFLKTFQGLEQESIPFNQYLKYMNLQIPNLA</sequence>
<dbReference type="STRING" id="1792845.BC343_14845"/>
<comment type="caution">
    <text evidence="2">The sequence shown here is derived from an EMBL/GenBank/DDBJ whole genome shotgun (WGS) entry which is preliminary data.</text>
</comment>
<evidence type="ECO:0000259" key="1">
    <source>
        <dbReference type="Pfam" id="PF21806"/>
    </source>
</evidence>
<reference evidence="2 3" key="1">
    <citation type="submission" date="2016-07" db="EMBL/GenBank/DDBJ databases">
        <title>Genomic analysis of zinc-resistant bacterium Mucilaginibacter pedocola TBZ30.</title>
        <authorList>
            <person name="Huang J."/>
            <person name="Tang J."/>
        </authorList>
    </citation>
    <scope>NUCLEOTIDE SEQUENCE [LARGE SCALE GENOMIC DNA]</scope>
    <source>
        <strain evidence="2 3">TBZ30</strain>
    </source>
</reference>
<feature type="domain" description="DUF6879" evidence="1">
    <location>
        <begin position="12"/>
        <end position="179"/>
    </location>
</feature>
<evidence type="ECO:0000313" key="3">
    <source>
        <dbReference type="Proteomes" id="UP000189739"/>
    </source>
</evidence>
<gene>
    <name evidence="2" type="ORF">BC343_14845</name>
</gene>